<protein>
    <recommendedName>
        <fullName evidence="5">DUF4190 domain-containing protein</fullName>
    </recommendedName>
</protein>
<gene>
    <name evidence="3" type="ORF">KIH74_03285</name>
</gene>
<reference evidence="3 4" key="1">
    <citation type="submission" date="2021-05" db="EMBL/GenBank/DDBJ databases">
        <title>Kineosporia and Streptomyces sp. nov. two new marine actinobacteria isolated from Coral.</title>
        <authorList>
            <person name="Buangrab K."/>
            <person name="Sutthacheep M."/>
            <person name="Yeemin T."/>
            <person name="Harunari E."/>
            <person name="Igarashi Y."/>
            <person name="Kanchanasin P."/>
            <person name="Tanasupawat S."/>
            <person name="Phongsopitanun W."/>
        </authorList>
    </citation>
    <scope>NUCLEOTIDE SEQUENCE [LARGE SCALE GENOMIC DNA]</scope>
    <source>
        <strain evidence="3 4">J2-2</strain>
    </source>
</reference>
<name>A0ABS5TA37_9ACTN</name>
<feature type="region of interest" description="Disordered" evidence="1">
    <location>
        <begin position="1"/>
        <end position="178"/>
    </location>
</feature>
<evidence type="ECO:0000256" key="2">
    <source>
        <dbReference type="SAM" id="Phobius"/>
    </source>
</evidence>
<feature type="compositionally biased region" description="Pro residues" evidence="1">
    <location>
        <begin position="122"/>
        <end position="131"/>
    </location>
</feature>
<feature type="compositionally biased region" description="Low complexity" evidence="1">
    <location>
        <begin position="47"/>
        <end position="60"/>
    </location>
</feature>
<organism evidence="3 4">
    <name type="scientific">Kineosporia corallincola</name>
    <dbReference type="NCBI Taxonomy" id="2835133"/>
    <lineage>
        <taxon>Bacteria</taxon>
        <taxon>Bacillati</taxon>
        <taxon>Actinomycetota</taxon>
        <taxon>Actinomycetes</taxon>
        <taxon>Kineosporiales</taxon>
        <taxon>Kineosporiaceae</taxon>
        <taxon>Kineosporia</taxon>
    </lineage>
</organism>
<keyword evidence="2" id="KW-1133">Transmembrane helix</keyword>
<keyword evidence="2" id="KW-0812">Transmembrane</keyword>
<feature type="compositionally biased region" description="Low complexity" evidence="1">
    <location>
        <begin position="132"/>
        <end position="142"/>
    </location>
</feature>
<keyword evidence="4" id="KW-1185">Reference proteome</keyword>
<feature type="compositionally biased region" description="Gly residues" evidence="1">
    <location>
        <begin position="84"/>
        <end position="93"/>
    </location>
</feature>
<evidence type="ECO:0000256" key="1">
    <source>
        <dbReference type="SAM" id="MobiDB-lite"/>
    </source>
</evidence>
<evidence type="ECO:0000313" key="4">
    <source>
        <dbReference type="Proteomes" id="UP001197247"/>
    </source>
</evidence>
<feature type="transmembrane region" description="Helical" evidence="2">
    <location>
        <begin position="220"/>
        <end position="239"/>
    </location>
</feature>
<feature type="compositionally biased region" description="Low complexity" evidence="1">
    <location>
        <begin position="99"/>
        <end position="121"/>
    </location>
</feature>
<keyword evidence="2" id="KW-0472">Membrane</keyword>
<comment type="caution">
    <text evidence="3">The sequence shown here is derived from an EMBL/GenBank/DDBJ whole genome shotgun (WGS) entry which is preliminary data.</text>
</comment>
<proteinExistence type="predicted"/>
<accession>A0ABS5TA37</accession>
<feature type="transmembrane region" description="Helical" evidence="2">
    <location>
        <begin position="196"/>
        <end position="214"/>
    </location>
</feature>
<dbReference type="RefSeq" id="WP_214154195.1">
    <property type="nucleotide sequence ID" value="NZ_JAHBAY010000001.1"/>
</dbReference>
<feature type="transmembrane region" description="Helical" evidence="2">
    <location>
        <begin position="251"/>
        <end position="275"/>
    </location>
</feature>
<dbReference type="EMBL" id="JAHBAY010000001">
    <property type="protein sequence ID" value="MBT0767930.1"/>
    <property type="molecule type" value="Genomic_DNA"/>
</dbReference>
<sequence>MPSTPNHGPGNDWPDAPETRPVPQDDDHSAETSAEQVGAPAGDAHAPGQNSPSQNSSGQNDEGATHRPPLPPGQVPAAWLPQNGNGGPSGGPGSPAAPPYDAAQTPPQPYPDQQYPAQPGAPSGPYPPQPGAPSGQYPAQPGASGGQYPPGAWFQQPAPHQQGPYPPPNAQWNLPERKRKTPDELKVIALRTRDRLRLFMIMVIGLLIVSQLALPFRLAGIALGLAAALVGVRVLIGLAEMHRSGMGARGLVFTLFGLGLTGMLLLVLVSQAVYYPVVSELEECQARANTESAAEACVDATNDRFNNILDDLNQRARNT</sequence>
<dbReference type="Proteomes" id="UP001197247">
    <property type="component" value="Unassembled WGS sequence"/>
</dbReference>
<evidence type="ECO:0008006" key="5">
    <source>
        <dbReference type="Google" id="ProtNLM"/>
    </source>
</evidence>
<evidence type="ECO:0000313" key="3">
    <source>
        <dbReference type="EMBL" id="MBT0767930.1"/>
    </source>
</evidence>